<comment type="function">
    <text evidence="8">Required for the formation of a threonylcarbamoyl group on adenosine at position 37 (t(6)A37) in tRNAs that read codons beginning with adenine. Is involved in the transfer of the threonylcarbamoyl moiety of threonylcarbamoyl-AMP (TC-AMP) to the N6 group of A37, together with TsaE and TsaB. TsaD likely plays a direct catalytic role in this reaction.</text>
</comment>
<dbReference type="HAMAP" id="MF_01445">
    <property type="entry name" value="TsaD"/>
    <property type="match status" value="1"/>
</dbReference>
<comment type="catalytic activity">
    <reaction evidence="7 8">
        <text>L-threonylcarbamoyladenylate + adenosine(37) in tRNA = N(6)-L-threonylcarbamoyladenosine(37) in tRNA + AMP + H(+)</text>
        <dbReference type="Rhea" id="RHEA:37059"/>
        <dbReference type="Rhea" id="RHEA-COMP:10162"/>
        <dbReference type="Rhea" id="RHEA-COMP:10163"/>
        <dbReference type="ChEBI" id="CHEBI:15378"/>
        <dbReference type="ChEBI" id="CHEBI:73682"/>
        <dbReference type="ChEBI" id="CHEBI:74411"/>
        <dbReference type="ChEBI" id="CHEBI:74418"/>
        <dbReference type="ChEBI" id="CHEBI:456215"/>
        <dbReference type="EC" id="2.3.1.234"/>
    </reaction>
</comment>
<keyword evidence="3 8" id="KW-0819">tRNA processing</keyword>
<feature type="binding site" evidence="8">
    <location>
        <position position="116"/>
    </location>
    <ligand>
        <name>Fe cation</name>
        <dbReference type="ChEBI" id="CHEBI:24875"/>
    </ligand>
</feature>
<dbReference type="FunFam" id="3.30.420.40:FF:000012">
    <property type="entry name" value="tRNA N6-adenosine threonylcarbamoyltransferase"/>
    <property type="match status" value="1"/>
</dbReference>
<comment type="caution">
    <text evidence="8">Lacks conserved residue(s) required for the propagation of feature annotation.</text>
</comment>
<feature type="domain" description="Gcp-like" evidence="9">
    <location>
        <begin position="29"/>
        <end position="314"/>
    </location>
</feature>
<gene>
    <name evidence="8 10" type="primary">tsaD</name>
    <name evidence="10" type="ORF">COV55_02405</name>
</gene>
<evidence type="ECO:0000256" key="1">
    <source>
        <dbReference type="ARBA" id="ARBA00022490"/>
    </source>
</evidence>
<keyword evidence="6 8" id="KW-0012">Acyltransferase</keyword>
<dbReference type="PANTHER" id="PTHR11735:SF6">
    <property type="entry name" value="TRNA N6-ADENOSINE THREONYLCARBAMOYLTRANSFERASE, MITOCHONDRIAL"/>
    <property type="match status" value="1"/>
</dbReference>
<sequence length="349" mass="38913">MRILAIESSCDETAIALLKTDGRSLFLEKNQVYSQINIHRKFGGVVPEVAARKHLETIIPLLDSSLGRSKLDKIDFLAVTSGPGLITSLLLGITVAQTLAYTSQLPLYPINHLEGHIYSNWLSNKELVKNEKKYWPALILVVSGGHTELILMKGHGDYQRLGQTLDDAAGESFDKIAKFLSLGYPGGSIISQWAKKGNSAAYNFPRPMIDSHDYNFSFSGLKTAVLYALEKKKNINQQDIADIAASFQQAVVEVLIFKTFQAIQQHKVKAIMLAGGVAANQLLKEKFQQKSDSLNLLFFYPRQRFSGDNAAMIAAAAYYHHQQNRKPLQGIKILSLQPQVNWQLIENRI</sequence>
<evidence type="ECO:0000256" key="6">
    <source>
        <dbReference type="ARBA" id="ARBA00023315"/>
    </source>
</evidence>
<dbReference type="SUPFAM" id="SSF53067">
    <property type="entry name" value="Actin-like ATPase domain"/>
    <property type="match status" value="2"/>
</dbReference>
<reference evidence="10 11" key="1">
    <citation type="submission" date="2017-09" db="EMBL/GenBank/DDBJ databases">
        <title>Depth-based differentiation of microbial function through sediment-hosted aquifers and enrichment of novel symbionts in the deep terrestrial subsurface.</title>
        <authorList>
            <person name="Probst A.J."/>
            <person name="Ladd B."/>
            <person name="Jarett J.K."/>
            <person name="Geller-Mcgrath D.E."/>
            <person name="Sieber C.M."/>
            <person name="Emerson J.B."/>
            <person name="Anantharaman K."/>
            <person name="Thomas B.C."/>
            <person name="Malmstrom R."/>
            <person name="Stieglmeier M."/>
            <person name="Klingl A."/>
            <person name="Woyke T."/>
            <person name="Ryan C.M."/>
            <person name="Banfield J.F."/>
        </authorList>
    </citation>
    <scope>NUCLEOTIDE SEQUENCE [LARGE SCALE GENOMIC DNA]</scope>
    <source>
        <strain evidence="10">CG11_big_fil_rev_8_21_14_0_20_36_20</strain>
    </source>
</reference>
<dbReference type="InterPro" id="IPR000905">
    <property type="entry name" value="Gcp-like_dom"/>
</dbReference>
<keyword evidence="2 8" id="KW-0808">Transferase</keyword>
<evidence type="ECO:0000313" key="10">
    <source>
        <dbReference type="EMBL" id="PIR06799.1"/>
    </source>
</evidence>
<evidence type="ECO:0000256" key="5">
    <source>
        <dbReference type="ARBA" id="ARBA00023004"/>
    </source>
</evidence>
<dbReference type="NCBIfam" id="TIGR00329">
    <property type="entry name" value="gcp_kae1"/>
    <property type="match status" value="1"/>
</dbReference>
<dbReference type="InterPro" id="IPR043129">
    <property type="entry name" value="ATPase_NBD"/>
</dbReference>
<feature type="binding site" evidence="8">
    <location>
        <position position="174"/>
    </location>
    <ligand>
        <name>substrate</name>
    </ligand>
</feature>
<dbReference type="Proteomes" id="UP000230564">
    <property type="component" value="Unassembled WGS sequence"/>
</dbReference>
<feature type="binding site" evidence="8">
    <location>
        <position position="187"/>
    </location>
    <ligand>
        <name>substrate</name>
    </ligand>
</feature>
<proteinExistence type="inferred from homology"/>
<keyword evidence="1 8" id="KW-0963">Cytoplasm</keyword>
<keyword evidence="4 8" id="KW-0479">Metal-binding</keyword>
<dbReference type="EC" id="2.3.1.234" evidence="8"/>
<dbReference type="NCBIfam" id="TIGR03723">
    <property type="entry name" value="T6A_TsaD_YgjD"/>
    <property type="match status" value="1"/>
</dbReference>
<dbReference type="Gene3D" id="3.30.420.40">
    <property type="match status" value="2"/>
</dbReference>
<comment type="similarity">
    <text evidence="8">Belongs to the KAE1 / TsaD family.</text>
</comment>
<dbReference type="PRINTS" id="PR00789">
    <property type="entry name" value="OSIALOPTASE"/>
</dbReference>
<dbReference type="GO" id="GO:0005506">
    <property type="term" value="F:iron ion binding"/>
    <property type="evidence" value="ECO:0007669"/>
    <property type="project" value="UniProtKB-UniRule"/>
</dbReference>
<feature type="binding site" evidence="8">
    <location>
        <position position="308"/>
    </location>
    <ligand>
        <name>Fe cation</name>
        <dbReference type="ChEBI" id="CHEBI:24875"/>
    </ligand>
</feature>
<comment type="subcellular location">
    <subcellularLocation>
        <location evidence="8">Cytoplasm</location>
    </subcellularLocation>
</comment>
<dbReference type="FunFam" id="3.30.420.40:FF:000040">
    <property type="entry name" value="tRNA N6-adenosine threonylcarbamoyltransferase"/>
    <property type="match status" value="1"/>
</dbReference>
<evidence type="ECO:0000256" key="8">
    <source>
        <dbReference type="HAMAP-Rule" id="MF_01445"/>
    </source>
</evidence>
<feature type="binding site" evidence="8">
    <location>
        <position position="112"/>
    </location>
    <ligand>
        <name>Fe cation</name>
        <dbReference type="ChEBI" id="CHEBI:24875"/>
    </ligand>
</feature>
<name>A0A2H0ND25_9BACT</name>
<keyword evidence="5 8" id="KW-0408">Iron</keyword>
<dbReference type="GO" id="GO:0005737">
    <property type="term" value="C:cytoplasm"/>
    <property type="evidence" value="ECO:0007669"/>
    <property type="project" value="UniProtKB-SubCell"/>
</dbReference>
<feature type="binding site" evidence="8">
    <location>
        <position position="280"/>
    </location>
    <ligand>
        <name>substrate</name>
    </ligand>
</feature>
<dbReference type="InterPro" id="IPR022450">
    <property type="entry name" value="TsaD"/>
</dbReference>
<evidence type="ECO:0000313" key="11">
    <source>
        <dbReference type="Proteomes" id="UP000230564"/>
    </source>
</evidence>
<evidence type="ECO:0000259" key="9">
    <source>
        <dbReference type="Pfam" id="PF00814"/>
    </source>
</evidence>
<comment type="caution">
    <text evidence="10">The sequence shown here is derived from an EMBL/GenBank/DDBJ whole genome shotgun (WGS) entry which is preliminary data.</text>
</comment>
<evidence type="ECO:0000256" key="2">
    <source>
        <dbReference type="ARBA" id="ARBA00022679"/>
    </source>
</evidence>
<evidence type="ECO:0000256" key="4">
    <source>
        <dbReference type="ARBA" id="ARBA00022723"/>
    </source>
</evidence>
<dbReference type="GO" id="GO:0061711">
    <property type="term" value="F:tRNA N(6)-L-threonylcarbamoyladenine synthase activity"/>
    <property type="evidence" value="ECO:0007669"/>
    <property type="project" value="UniProtKB-EC"/>
</dbReference>
<dbReference type="InterPro" id="IPR017861">
    <property type="entry name" value="KAE1/TsaD"/>
</dbReference>
<dbReference type="EMBL" id="PCWQ01000009">
    <property type="protein sequence ID" value="PIR06799.1"/>
    <property type="molecule type" value="Genomic_DNA"/>
</dbReference>
<dbReference type="CDD" id="cd24133">
    <property type="entry name" value="ASKHA_NBD_TsaD_bac"/>
    <property type="match status" value="1"/>
</dbReference>
<evidence type="ECO:0000256" key="7">
    <source>
        <dbReference type="ARBA" id="ARBA00048117"/>
    </source>
</evidence>
<feature type="binding site" evidence="8">
    <location>
        <begin position="141"/>
        <end position="145"/>
    </location>
    <ligand>
        <name>substrate</name>
    </ligand>
</feature>
<dbReference type="AlphaFoldDB" id="A0A2H0ND25"/>
<evidence type="ECO:0000256" key="3">
    <source>
        <dbReference type="ARBA" id="ARBA00022694"/>
    </source>
</evidence>
<organism evidence="10 11">
    <name type="scientific">Candidatus Komeilibacteria bacterium CG11_big_fil_rev_8_21_14_0_20_36_20</name>
    <dbReference type="NCBI Taxonomy" id="1974477"/>
    <lineage>
        <taxon>Bacteria</taxon>
        <taxon>Candidatus Komeiliibacteriota</taxon>
    </lineage>
</organism>
<dbReference type="PANTHER" id="PTHR11735">
    <property type="entry name" value="TRNA N6-ADENOSINE THREONYLCARBAMOYLTRANSFERASE"/>
    <property type="match status" value="1"/>
</dbReference>
<comment type="cofactor">
    <cofactor evidence="8">
        <name>Fe(2+)</name>
        <dbReference type="ChEBI" id="CHEBI:29033"/>
    </cofactor>
    <text evidence="8">Binds 1 Fe(2+) ion per subunit.</text>
</comment>
<protein>
    <recommendedName>
        <fullName evidence="8">tRNA N6-adenosine threonylcarbamoyltransferase</fullName>
        <ecNumber evidence="8">2.3.1.234</ecNumber>
    </recommendedName>
    <alternativeName>
        <fullName evidence="8">N6-L-threonylcarbamoyladenine synthase</fullName>
        <shortName evidence="8">t(6)A synthase</shortName>
    </alternativeName>
    <alternativeName>
        <fullName evidence="8">t(6)A37 threonylcarbamoyladenosine biosynthesis protein TsaD</fullName>
    </alternativeName>
    <alternativeName>
        <fullName evidence="8">tRNA threonylcarbamoyladenosine biosynthesis protein TsaD</fullName>
    </alternativeName>
</protein>
<dbReference type="Pfam" id="PF00814">
    <property type="entry name" value="TsaD"/>
    <property type="match status" value="1"/>
</dbReference>
<accession>A0A2H0ND25</accession>
<dbReference type="GO" id="GO:0002949">
    <property type="term" value="P:tRNA threonylcarbamoyladenosine modification"/>
    <property type="evidence" value="ECO:0007669"/>
    <property type="project" value="UniProtKB-UniRule"/>
</dbReference>